<dbReference type="EMBL" id="KK112753">
    <property type="protein sequence ID" value="KFM58443.1"/>
    <property type="molecule type" value="Genomic_DNA"/>
</dbReference>
<gene>
    <name evidence="2" type="ORF">X975_24786</name>
</gene>
<reference evidence="2 3" key="1">
    <citation type="submission" date="2013-11" db="EMBL/GenBank/DDBJ databases">
        <title>Genome sequencing of Stegodyphus mimosarum.</title>
        <authorList>
            <person name="Bechsgaard J."/>
        </authorList>
    </citation>
    <scope>NUCLEOTIDE SEQUENCE [LARGE SCALE GENOMIC DNA]</scope>
</reference>
<feature type="non-terminal residue" evidence="2">
    <location>
        <position position="212"/>
    </location>
</feature>
<evidence type="ECO:0000313" key="3">
    <source>
        <dbReference type="Proteomes" id="UP000054359"/>
    </source>
</evidence>
<evidence type="ECO:0000313" key="2">
    <source>
        <dbReference type="EMBL" id="KFM58443.1"/>
    </source>
</evidence>
<organism evidence="2 3">
    <name type="scientific">Stegodyphus mimosarum</name>
    <name type="common">African social velvet spider</name>
    <dbReference type="NCBI Taxonomy" id="407821"/>
    <lineage>
        <taxon>Eukaryota</taxon>
        <taxon>Metazoa</taxon>
        <taxon>Ecdysozoa</taxon>
        <taxon>Arthropoda</taxon>
        <taxon>Chelicerata</taxon>
        <taxon>Arachnida</taxon>
        <taxon>Araneae</taxon>
        <taxon>Araneomorphae</taxon>
        <taxon>Entelegynae</taxon>
        <taxon>Eresoidea</taxon>
        <taxon>Eresidae</taxon>
        <taxon>Stegodyphus</taxon>
    </lineage>
</organism>
<sequence>MALRTLANTSVMGLRFHGIGLFSNKNLFGNNSTFGNVYSSMACVTVIYRVLLTQSLNDYKSTFAEDNTSQGIGTEIIQAEVMVRQNQRIGNILRKCLIVLLSVLVTMTFLLKTFSTPVLCTGPIDNPEENYDIQTAVLAGLGLLLGAFSAYQYCKFMWSLGKMASENISNSACLRSVSLANTDEISINNENLETTTIEKSKVLSERKHQHST</sequence>
<evidence type="ECO:0000256" key="1">
    <source>
        <dbReference type="SAM" id="Phobius"/>
    </source>
</evidence>
<keyword evidence="3" id="KW-1185">Reference proteome</keyword>
<evidence type="ECO:0008006" key="4">
    <source>
        <dbReference type="Google" id="ProtNLM"/>
    </source>
</evidence>
<keyword evidence="1" id="KW-0812">Transmembrane</keyword>
<keyword evidence="1" id="KW-1133">Transmembrane helix</keyword>
<accession>A0A087T004</accession>
<dbReference type="AlphaFoldDB" id="A0A087T004"/>
<name>A0A087T004_STEMI</name>
<keyword evidence="1" id="KW-0472">Membrane</keyword>
<dbReference type="Proteomes" id="UP000054359">
    <property type="component" value="Unassembled WGS sequence"/>
</dbReference>
<feature type="transmembrane region" description="Helical" evidence="1">
    <location>
        <begin position="92"/>
        <end position="111"/>
    </location>
</feature>
<protein>
    <recommendedName>
        <fullName evidence="4">Transmembrane protein</fullName>
    </recommendedName>
</protein>
<proteinExistence type="predicted"/>
<feature type="transmembrane region" description="Helical" evidence="1">
    <location>
        <begin position="131"/>
        <end position="153"/>
    </location>
</feature>